<keyword evidence="4" id="KW-0238">DNA-binding</keyword>
<dbReference type="GO" id="GO:0000981">
    <property type="term" value="F:DNA-binding transcription factor activity, RNA polymerase II-specific"/>
    <property type="evidence" value="ECO:0007669"/>
    <property type="project" value="InterPro"/>
</dbReference>
<dbReference type="InterPro" id="IPR007219">
    <property type="entry name" value="XnlR_reg_dom"/>
</dbReference>
<dbReference type="InterPro" id="IPR036864">
    <property type="entry name" value="Zn2-C6_fun-type_DNA-bd_sf"/>
</dbReference>
<name>A0A9P9F277_9HYPO</name>
<dbReference type="Proteomes" id="UP000717696">
    <property type="component" value="Unassembled WGS sequence"/>
</dbReference>
<dbReference type="PANTHER" id="PTHR46910">
    <property type="entry name" value="TRANSCRIPTION FACTOR PDR1"/>
    <property type="match status" value="1"/>
</dbReference>
<dbReference type="PANTHER" id="PTHR46910:SF37">
    <property type="entry name" value="ZN(II)2CYS6 TRANSCRIPTION FACTOR (EUROFUNG)"/>
    <property type="match status" value="1"/>
</dbReference>
<evidence type="ECO:0000256" key="4">
    <source>
        <dbReference type="ARBA" id="ARBA00023125"/>
    </source>
</evidence>
<comment type="caution">
    <text evidence="8">The sequence shown here is derived from an EMBL/GenBank/DDBJ whole genome shotgun (WGS) entry which is preliminary data.</text>
</comment>
<dbReference type="AlphaFoldDB" id="A0A9P9F277"/>
<sequence length="731" mass="80071">MLYVSAVPGIPRSLHVSRISAVEFLNGGRKRPRTTCLYAVSHMDQRLRSTKRSKACDACKTRKVRCSGFPSPCLGCSQRGIDCFFGQRKVPLRKNVNKALVTATTALPGEHGSPAKPIIGASNATSSDIPIPKGGPSTSLSHSSLYIDHLLSRTLTSEESNNNRRLALKGNGLFGGAYTITFFSDSRLASLSARLQNNKVDQLVQRFSSVLKSRVKSPDKVSARSISQEKGRAGPFNDRTAAAAFISAYFERVHPLFPHLNRSTFESTAFSAELPTILAENKAFSALYHSVLALGCLYDGGGGFEPGKGQAGQIFSVSLALFPELVQSPDSLLILQAMTTIAIYSLGISCLSIEKFVMTEATRRAQNLALVNLGSAATQAFRRNFWVLYSLEKMTSFYFGRSSAFIDMDITTPIPCIPESIFGTFDWFLTFARLSRILSRASSGLFSPGVSKKDAEYYISTIDLISADLEQWRNSLPEDRQPGPQFSQHQFRKPVSGAAVLWTHFLYFSCRLILARAYHQLSPNAERSSLGENKSKVMETMMSASRSILELTPFIDVEPSTPLMMLAGIPIFALFVLFDEVISDPKHKDTASNLALLDIAGGHFSRIEYESDGSLPGSLIAEFAKIARDYVNDTNRDKALHQEPSQSLLLGSVPGIPTSQMQSVNTLPLSAVDQTTSPMFQNFGAMDSHGNGFYSMDRNVPSQDSWIADDDLLLGINVMDIFSGFVPIPEL</sequence>
<proteinExistence type="predicted"/>
<evidence type="ECO:0000256" key="3">
    <source>
        <dbReference type="ARBA" id="ARBA00023015"/>
    </source>
</evidence>
<dbReference type="InterPro" id="IPR001138">
    <property type="entry name" value="Zn2Cys6_DnaBD"/>
</dbReference>
<dbReference type="SMART" id="SM00066">
    <property type="entry name" value="GAL4"/>
    <property type="match status" value="1"/>
</dbReference>
<evidence type="ECO:0000313" key="9">
    <source>
        <dbReference type="Proteomes" id="UP000717696"/>
    </source>
</evidence>
<keyword evidence="5" id="KW-0804">Transcription</keyword>
<accession>A0A9P9F277</accession>
<dbReference type="GO" id="GO:0003677">
    <property type="term" value="F:DNA binding"/>
    <property type="evidence" value="ECO:0007669"/>
    <property type="project" value="UniProtKB-KW"/>
</dbReference>
<keyword evidence="6" id="KW-0539">Nucleus</keyword>
<dbReference type="SUPFAM" id="SSF57701">
    <property type="entry name" value="Zn2/Cys6 DNA-binding domain"/>
    <property type="match status" value="1"/>
</dbReference>
<dbReference type="CDD" id="cd12148">
    <property type="entry name" value="fungal_TF_MHR"/>
    <property type="match status" value="1"/>
</dbReference>
<evidence type="ECO:0000256" key="6">
    <source>
        <dbReference type="ARBA" id="ARBA00023242"/>
    </source>
</evidence>
<comment type="subcellular location">
    <subcellularLocation>
        <location evidence="1">Nucleus</location>
    </subcellularLocation>
</comment>
<keyword evidence="2" id="KW-0479">Metal-binding</keyword>
<dbReference type="InterPro" id="IPR050987">
    <property type="entry name" value="AtrR-like"/>
</dbReference>
<dbReference type="GO" id="GO:0005634">
    <property type="term" value="C:nucleus"/>
    <property type="evidence" value="ECO:0007669"/>
    <property type="project" value="UniProtKB-SubCell"/>
</dbReference>
<dbReference type="PROSITE" id="PS00463">
    <property type="entry name" value="ZN2_CY6_FUNGAL_1"/>
    <property type="match status" value="1"/>
</dbReference>
<dbReference type="CDD" id="cd00067">
    <property type="entry name" value="GAL4"/>
    <property type="match status" value="1"/>
</dbReference>
<reference evidence="8" key="1">
    <citation type="journal article" date="2021" name="Nat. Commun.">
        <title>Genetic determinants of endophytism in the Arabidopsis root mycobiome.</title>
        <authorList>
            <person name="Mesny F."/>
            <person name="Miyauchi S."/>
            <person name="Thiergart T."/>
            <person name="Pickel B."/>
            <person name="Atanasova L."/>
            <person name="Karlsson M."/>
            <person name="Huettel B."/>
            <person name="Barry K.W."/>
            <person name="Haridas S."/>
            <person name="Chen C."/>
            <person name="Bauer D."/>
            <person name="Andreopoulos W."/>
            <person name="Pangilinan J."/>
            <person name="LaButti K."/>
            <person name="Riley R."/>
            <person name="Lipzen A."/>
            <person name="Clum A."/>
            <person name="Drula E."/>
            <person name="Henrissat B."/>
            <person name="Kohler A."/>
            <person name="Grigoriev I.V."/>
            <person name="Martin F.M."/>
            <person name="Hacquard S."/>
        </authorList>
    </citation>
    <scope>NUCLEOTIDE SEQUENCE</scope>
    <source>
        <strain evidence="8">MPI-CAGE-AT-0021</strain>
    </source>
</reference>
<evidence type="ECO:0000256" key="5">
    <source>
        <dbReference type="ARBA" id="ARBA00023163"/>
    </source>
</evidence>
<dbReference type="GO" id="GO:0008270">
    <property type="term" value="F:zinc ion binding"/>
    <property type="evidence" value="ECO:0007669"/>
    <property type="project" value="InterPro"/>
</dbReference>
<protein>
    <recommendedName>
        <fullName evidence="7">Zn(2)-C6 fungal-type domain-containing protein</fullName>
    </recommendedName>
</protein>
<keyword evidence="9" id="KW-1185">Reference proteome</keyword>
<organism evidence="8 9">
    <name type="scientific">Dactylonectria estremocensis</name>
    <dbReference type="NCBI Taxonomy" id="1079267"/>
    <lineage>
        <taxon>Eukaryota</taxon>
        <taxon>Fungi</taxon>
        <taxon>Dikarya</taxon>
        <taxon>Ascomycota</taxon>
        <taxon>Pezizomycotina</taxon>
        <taxon>Sordariomycetes</taxon>
        <taxon>Hypocreomycetidae</taxon>
        <taxon>Hypocreales</taxon>
        <taxon>Nectriaceae</taxon>
        <taxon>Dactylonectria</taxon>
    </lineage>
</organism>
<dbReference type="OrthoDB" id="39175at2759"/>
<dbReference type="SMART" id="SM00906">
    <property type="entry name" value="Fungal_trans"/>
    <property type="match status" value="1"/>
</dbReference>
<dbReference type="Gene3D" id="4.10.240.10">
    <property type="entry name" value="Zn(2)-C6 fungal-type DNA-binding domain"/>
    <property type="match status" value="1"/>
</dbReference>
<dbReference type="Pfam" id="PF04082">
    <property type="entry name" value="Fungal_trans"/>
    <property type="match status" value="1"/>
</dbReference>
<dbReference type="GO" id="GO:0006351">
    <property type="term" value="P:DNA-templated transcription"/>
    <property type="evidence" value="ECO:0007669"/>
    <property type="project" value="InterPro"/>
</dbReference>
<dbReference type="PROSITE" id="PS50048">
    <property type="entry name" value="ZN2_CY6_FUNGAL_2"/>
    <property type="match status" value="1"/>
</dbReference>
<dbReference type="Pfam" id="PF00172">
    <property type="entry name" value="Zn_clus"/>
    <property type="match status" value="1"/>
</dbReference>
<evidence type="ECO:0000256" key="1">
    <source>
        <dbReference type="ARBA" id="ARBA00004123"/>
    </source>
</evidence>
<keyword evidence="3" id="KW-0805">Transcription regulation</keyword>
<dbReference type="EMBL" id="JAGMUU010000005">
    <property type="protein sequence ID" value="KAH7152150.1"/>
    <property type="molecule type" value="Genomic_DNA"/>
</dbReference>
<evidence type="ECO:0000256" key="2">
    <source>
        <dbReference type="ARBA" id="ARBA00022723"/>
    </source>
</evidence>
<gene>
    <name evidence="8" type="ORF">B0J13DRAFT_547722</name>
</gene>
<evidence type="ECO:0000259" key="7">
    <source>
        <dbReference type="PROSITE" id="PS50048"/>
    </source>
</evidence>
<feature type="domain" description="Zn(2)-C6 fungal-type" evidence="7">
    <location>
        <begin position="55"/>
        <end position="85"/>
    </location>
</feature>
<evidence type="ECO:0000313" key="8">
    <source>
        <dbReference type="EMBL" id="KAH7152150.1"/>
    </source>
</evidence>